<reference evidence="1" key="1">
    <citation type="submission" date="2022-06" db="EMBL/GenBank/DDBJ databases">
        <authorList>
            <person name="Legras J.-L."/>
            <person name="Devillers H."/>
            <person name="Grondin C."/>
        </authorList>
    </citation>
    <scope>NUCLEOTIDE SEQUENCE</scope>
    <source>
        <strain evidence="1">CLIB 1444</strain>
    </source>
</reference>
<evidence type="ECO:0000313" key="2">
    <source>
        <dbReference type="Proteomes" id="UP001152531"/>
    </source>
</evidence>
<keyword evidence="2" id="KW-1185">Reference proteome</keyword>
<protein>
    <submittedName>
        <fullName evidence="1">Nucleolar complex-associated protein 3</fullName>
    </submittedName>
</protein>
<name>A0ACA9Y854_9ASCO</name>
<dbReference type="EMBL" id="CALSDN010000005">
    <property type="protein sequence ID" value="CAH6721059.1"/>
    <property type="molecule type" value="Genomic_DNA"/>
</dbReference>
<sequence>MGKRSKNSEERRKKFKSDADSLLSGFGNVEDVDELGEDWDNEEQSYELKPRNVDDQVIESLPIKIGNKIERQQREVTKEKEEEPQPEAKEENEAEKKIAKEEDEADKFDDTLNPKERLVKMKEEIANLASKLMEDPEENINCLTRLRKMSMSRNFVLSQLSIISLIPVFKNLSPSYKIRALTDAEKRTKVSKEVAKLRIFEQSLIYNYKIFIDHLGKLSKVTRSNSENNKKITNEQVKLGEISIKSCCDLMLSSLRFFNCRNDLLTIIIKRLNKKPKDIKDFEIFIKCIRVLETLLTEDKEHGEISNDLVMILCKVIKDKKFRVDESVLNVFLSLSLLDDYNPNDETRPKEKLKKKDRVHLSKKQRKARKELKEIEEEMEKAKQSITAEEREKFQSNVLKTLLKLYLETLKAGSESINTGEKNDASMLLASVLEGLSKFGRMANFDLLGDFLEILREIMGDIIDNHSLNNEEIDDEIYEGGLYDSKQLRMILLCIVTSFQLILNHSTMGRLPISIDLSKFISSLYLVLSDLSLDSDLEFSHKTLRLLDPLSQDNYLEKPSVNVSTKAELLLNCLDSIFFKSRNGSNSRAIAFIKRLYILMLQTPEKTSLATLKFIGKLVNKYGESTKGLWNSEERINGEGNYSLGIEYIKDVELERSNADASTLWENVLLDKHYNPMVRDNSRSLMKLSKDRK</sequence>
<dbReference type="Proteomes" id="UP001152531">
    <property type="component" value="Unassembled WGS sequence"/>
</dbReference>
<evidence type="ECO:0000313" key="1">
    <source>
        <dbReference type="EMBL" id="CAH6721059.1"/>
    </source>
</evidence>
<proteinExistence type="predicted"/>
<gene>
    <name evidence="1" type="ORF">CLIB1444_05S02674</name>
</gene>
<comment type="caution">
    <text evidence="1">The sequence shown here is derived from an EMBL/GenBank/DDBJ whole genome shotgun (WGS) entry which is preliminary data.</text>
</comment>
<organism evidence="1 2">
    <name type="scientific">[Candida] jaroonii</name>
    <dbReference type="NCBI Taxonomy" id="467808"/>
    <lineage>
        <taxon>Eukaryota</taxon>
        <taxon>Fungi</taxon>
        <taxon>Dikarya</taxon>
        <taxon>Ascomycota</taxon>
        <taxon>Saccharomycotina</taxon>
        <taxon>Pichiomycetes</taxon>
        <taxon>Debaryomycetaceae</taxon>
        <taxon>Yamadazyma</taxon>
    </lineage>
</organism>
<accession>A0ACA9Y854</accession>